<feature type="transmembrane region" description="Helical" evidence="6">
    <location>
        <begin position="191"/>
        <end position="209"/>
    </location>
</feature>
<dbReference type="Pfam" id="PF03239">
    <property type="entry name" value="FTR1"/>
    <property type="match status" value="1"/>
</dbReference>
<protein>
    <recommendedName>
        <fullName evidence="8">Iron permease FTR1 family protein</fullName>
    </recommendedName>
</protein>
<accession>A0A0F9PZR8</accession>
<keyword evidence="4 6" id="KW-1133">Transmembrane helix</keyword>
<sequence>MIFLSIIDLMVPIFLAFREGLEAILVIVIILLYLKNTDQKFYYKHVYIGSILAIASSIVFAIIFTVIFGGFSGPTEQIFEGITFIISGLFVVTLVLWMSKEGPKMKKHLEQRVEFSIETGRSLSIVFITYVIIIREGIELVLLLAGATSVGALNQISVVLGSLMGLGISVGIGLVIYFGVKSINLSKFFKITNVILILFVAGLITYGIHELIEAGVVNPIINEVWNIKHILPEGFPDGNPLTPEWLEIIGSLLKALFGYNANPSLLELIIYPSILISIGLISLKLWNRTKNTIVVMELEKSEQAKLSLD</sequence>
<feature type="transmembrane region" description="Helical" evidence="6">
    <location>
        <begin position="158"/>
        <end position="179"/>
    </location>
</feature>
<comment type="caution">
    <text evidence="7">The sequence shown here is derived from an EMBL/GenBank/DDBJ whole genome shotgun (WGS) entry which is preliminary data.</text>
</comment>
<dbReference type="GO" id="GO:0015093">
    <property type="term" value="F:ferrous iron transmembrane transporter activity"/>
    <property type="evidence" value="ECO:0007669"/>
    <property type="project" value="TreeGrafter"/>
</dbReference>
<feature type="transmembrane region" description="Helical" evidence="6">
    <location>
        <begin position="268"/>
        <end position="286"/>
    </location>
</feature>
<proteinExistence type="inferred from homology"/>
<dbReference type="EMBL" id="LAZR01002426">
    <property type="protein sequence ID" value="KKN30212.1"/>
    <property type="molecule type" value="Genomic_DNA"/>
</dbReference>
<gene>
    <name evidence="7" type="ORF">LCGC14_0836400</name>
</gene>
<comment type="subcellular location">
    <subcellularLocation>
        <location evidence="1">Membrane</location>
        <topology evidence="1">Multi-pass membrane protein</topology>
    </subcellularLocation>
</comment>
<reference evidence="7" key="1">
    <citation type="journal article" date="2015" name="Nature">
        <title>Complex archaea that bridge the gap between prokaryotes and eukaryotes.</title>
        <authorList>
            <person name="Spang A."/>
            <person name="Saw J.H."/>
            <person name="Jorgensen S.L."/>
            <person name="Zaremba-Niedzwiedzka K."/>
            <person name="Martijn J."/>
            <person name="Lind A.E."/>
            <person name="van Eijk R."/>
            <person name="Schleper C."/>
            <person name="Guy L."/>
            <person name="Ettema T.J."/>
        </authorList>
    </citation>
    <scope>NUCLEOTIDE SEQUENCE</scope>
</reference>
<evidence type="ECO:0000256" key="5">
    <source>
        <dbReference type="ARBA" id="ARBA00023136"/>
    </source>
</evidence>
<dbReference type="InterPro" id="IPR004923">
    <property type="entry name" value="FTR1/Fip1/EfeU"/>
</dbReference>
<feature type="transmembrane region" description="Helical" evidence="6">
    <location>
        <begin position="119"/>
        <end position="138"/>
    </location>
</feature>
<feature type="transmembrane region" description="Helical" evidence="6">
    <location>
        <begin position="46"/>
        <end position="71"/>
    </location>
</feature>
<organism evidence="7">
    <name type="scientific">marine sediment metagenome</name>
    <dbReference type="NCBI Taxonomy" id="412755"/>
    <lineage>
        <taxon>unclassified sequences</taxon>
        <taxon>metagenomes</taxon>
        <taxon>ecological metagenomes</taxon>
    </lineage>
</organism>
<keyword evidence="5 6" id="KW-0472">Membrane</keyword>
<evidence type="ECO:0000313" key="7">
    <source>
        <dbReference type="EMBL" id="KKN30212.1"/>
    </source>
</evidence>
<evidence type="ECO:0000256" key="2">
    <source>
        <dbReference type="ARBA" id="ARBA00008333"/>
    </source>
</evidence>
<dbReference type="GO" id="GO:0033573">
    <property type="term" value="C:high-affinity iron permease complex"/>
    <property type="evidence" value="ECO:0007669"/>
    <property type="project" value="InterPro"/>
</dbReference>
<evidence type="ECO:0000256" key="3">
    <source>
        <dbReference type="ARBA" id="ARBA00022692"/>
    </source>
</evidence>
<evidence type="ECO:0000256" key="4">
    <source>
        <dbReference type="ARBA" id="ARBA00022989"/>
    </source>
</evidence>
<name>A0A0F9PZR8_9ZZZZ</name>
<dbReference type="AlphaFoldDB" id="A0A0F9PZR8"/>
<evidence type="ECO:0008006" key="8">
    <source>
        <dbReference type="Google" id="ProtNLM"/>
    </source>
</evidence>
<dbReference type="PANTHER" id="PTHR31632:SF2">
    <property type="entry name" value="PLASMA MEMBRANE IRON PERMEASE"/>
    <property type="match status" value="1"/>
</dbReference>
<evidence type="ECO:0000256" key="6">
    <source>
        <dbReference type="SAM" id="Phobius"/>
    </source>
</evidence>
<evidence type="ECO:0000256" key="1">
    <source>
        <dbReference type="ARBA" id="ARBA00004141"/>
    </source>
</evidence>
<feature type="transmembrane region" description="Helical" evidence="6">
    <location>
        <begin position="77"/>
        <end position="98"/>
    </location>
</feature>
<feature type="transmembrane region" description="Helical" evidence="6">
    <location>
        <begin position="12"/>
        <end position="34"/>
    </location>
</feature>
<comment type="similarity">
    <text evidence="2">Belongs to the oxidase-dependent Fe transporter (OFeT) (TC 9.A.10.1) family.</text>
</comment>
<dbReference type="PANTHER" id="PTHR31632">
    <property type="entry name" value="IRON TRANSPORTER FTH1"/>
    <property type="match status" value="1"/>
</dbReference>
<keyword evidence="3 6" id="KW-0812">Transmembrane</keyword>